<dbReference type="EMBL" id="RMVG01000009">
    <property type="protein sequence ID" value="RPD99740.1"/>
    <property type="molecule type" value="Genomic_DNA"/>
</dbReference>
<sequence length="91" mass="10224">MQTHYAAQRTISIEAEIIHHFRGEGDRLEAETRVLDAAIRDIVIRGKRVTSKAIIIYLIAELESTTDVVELDVLRHCLEIVVGRTPDDSGI</sequence>
<reference evidence="1 2" key="1">
    <citation type="submission" date="2018-11" db="EMBL/GenBank/DDBJ databases">
        <title>Whole genome sequencing of Pantoea sp. RIT388.</title>
        <authorList>
            <person name="Gan H.M."/>
            <person name="Hudson A.O."/>
        </authorList>
    </citation>
    <scope>NUCLEOTIDE SEQUENCE [LARGE SCALE GENOMIC DNA]</scope>
    <source>
        <strain evidence="1 2">RIT388</strain>
    </source>
</reference>
<evidence type="ECO:0000313" key="2">
    <source>
        <dbReference type="Proteomes" id="UP000281332"/>
    </source>
</evidence>
<dbReference type="Proteomes" id="UP000281332">
    <property type="component" value="Unassembled WGS sequence"/>
</dbReference>
<comment type="caution">
    <text evidence="1">The sequence shown here is derived from an EMBL/GenBank/DDBJ whole genome shotgun (WGS) entry which is preliminary data.</text>
</comment>
<proteinExistence type="predicted"/>
<name>A0A3N4P550_9GAMM</name>
<dbReference type="Pfam" id="PF10798">
    <property type="entry name" value="YmgB"/>
    <property type="match status" value="1"/>
</dbReference>
<dbReference type="AlphaFoldDB" id="A0A3N4P550"/>
<organism evidence="1 2">
    <name type="scientific">Candidatus Pantoea deserta</name>
    <dbReference type="NCBI Taxonomy" id="1869313"/>
    <lineage>
        <taxon>Bacteria</taxon>
        <taxon>Pseudomonadati</taxon>
        <taxon>Pseudomonadota</taxon>
        <taxon>Gammaproteobacteria</taxon>
        <taxon>Enterobacterales</taxon>
        <taxon>Erwiniaceae</taxon>
        <taxon>Pantoea</taxon>
    </lineage>
</organism>
<protein>
    <submittedName>
        <fullName evidence="1">Transcriptional regulator</fullName>
    </submittedName>
</protein>
<accession>A0A3N4P550</accession>
<evidence type="ECO:0000313" key="1">
    <source>
        <dbReference type="EMBL" id="RPD99740.1"/>
    </source>
</evidence>
<dbReference type="GO" id="GO:0071468">
    <property type="term" value="P:cellular response to acidic pH"/>
    <property type="evidence" value="ECO:0007669"/>
    <property type="project" value="InterPro"/>
</dbReference>
<dbReference type="OrthoDB" id="6629193at2"/>
<dbReference type="Gene3D" id="1.20.5.5260">
    <property type="match status" value="1"/>
</dbReference>
<dbReference type="RefSeq" id="WP_123801337.1">
    <property type="nucleotide sequence ID" value="NZ_RMVG01000009.1"/>
</dbReference>
<gene>
    <name evidence="1" type="ORF">BBB56_12895</name>
</gene>
<dbReference type="InterPro" id="IPR024753">
    <property type="entry name" value="AriR"/>
</dbReference>
<keyword evidence="2" id="KW-1185">Reference proteome</keyword>